<dbReference type="Pfam" id="PF00359">
    <property type="entry name" value="PTS_EIIA_2"/>
    <property type="match status" value="1"/>
</dbReference>
<organism evidence="2 3">
    <name type="scientific">Arthrobacter stackebrandtii</name>
    <dbReference type="NCBI Taxonomy" id="272161"/>
    <lineage>
        <taxon>Bacteria</taxon>
        <taxon>Bacillati</taxon>
        <taxon>Actinomycetota</taxon>
        <taxon>Actinomycetes</taxon>
        <taxon>Micrococcales</taxon>
        <taxon>Micrococcaceae</taxon>
        <taxon>Arthrobacter</taxon>
    </lineage>
</organism>
<dbReference type="PROSITE" id="PS51094">
    <property type="entry name" value="PTS_EIIA_TYPE_2"/>
    <property type="match status" value="1"/>
</dbReference>
<dbReference type="InterPro" id="IPR002178">
    <property type="entry name" value="PTS_EIIA_type-2_dom"/>
</dbReference>
<reference evidence="2 3" key="1">
    <citation type="submission" date="2021-03" db="EMBL/GenBank/DDBJ databases">
        <title>Sequencing the genomes of 1000 actinobacteria strains.</title>
        <authorList>
            <person name="Klenk H.-P."/>
        </authorList>
    </citation>
    <scope>NUCLEOTIDE SEQUENCE [LARGE SCALE GENOMIC DNA]</scope>
    <source>
        <strain evidence="2 3">DSM 16005</strain>
    </source>
</reference>
<sequence>MRKVPMTQGSLERYETELTNPGLVILEMVADSKEDAAAQLAAKLYGQGRISDLEGFLADVNAREHQMATGLPGGIGLPHARSAFVNEISIAVGITKFDHSLDFGAVDGPANVILLIATPASSFSAHLEVLATLARSLFKENFRESLRRAHDAEVIAELINSTLVFFDH</sequence>
<evidence type="ECO:0000313" key="2">
    <source>
        <dbReference type="EMBL" id="MBP2413412.1"/>
    </source>
</evidence>
<name>A0ABS4YY93_9MICC</name>
<dbReference type="CDD" id="cd00211">
    <property type="entry name" value="PTS_IIA_fru"/>
    <property type="match status" value="1"/>
</dbReference>
<feature type="domain" description="PTS EIIA type-2" evidence="1">
    <location>
        <begin position="17"/>
        <end position="162"/>
    </location>
</feature>
<dbReference type="SUPFAM" id="SSF55804">
    <property type="entry name" value="Phoshotransferase/anion transport protein"/>
    <property type="match status" value="1"/>
</dbReference>
<comment type="caution">
    <text evidence="2">The sequence shown here is derived from an EMBL/GenBank/DDBJ whole genome shotgun (WGS) entry which is preliminary data.</text>
</comment>
<keyword evidence="3" id="KW-1185">Reference proteome</keyword>
<dbReference type="InterPro" id="IPR016152">
    <property type="entry name" value="PTrfase/Anion_transptr"/>
</dbReference>
<gene>
    <name evidence="2" type="ORF">JOF48_002211</name>
</gene>
<dbReference type="Proteomes" id="UP000711614">
    <property type="component" value="Unassembled WGS sequence"/>
</dbReference>
<protein>
    <submittedName>
        <fullName evidence="2">PTS system fructose-specific IIA component</fullName>
    </submittedName>
</protein>
<dbReference type="InterPro" id="IPR051541">
    <property type="entry name" value="PTS_SugarTrans_NitroReg"/>
</dbReference>
<dbReference type="PANTHER" id="PTHR47738">
    <property type="entry name" value="PTS SYSTEM FRUCTOSE-LIKE EIIA COMPONENT-RELATED"/>
    <property type="match status" value="1"/>
</dbReference>
<proteinExistence type="predicted"/>
<dbReference type="EMBL" id="JAGIOI010000001">
    <property type="protein sequence ID" value="MBP2413412.1"/>
    <property type="molecule type" value="Genomic_DNA"/>
</dbReference>
<dbReference type="Gene3D" id="3.40.930.10">
    <property type="entry name" value="Mannitol-specific EII, Chain A"/>
    <property type="match status" value="1"/>
</dbReference>
<accession>A0ABS4YY93</accession>
<evidence type="ECO:0000313" key="3">
    <source>
        <dbReference type="Proteomes" id="UP000711614"/>
    </source>
</evidence>
<dbReference type="PANTHER" id="PTHR47738:SF2">
    <property type="entry name" value="PTS SYSTEM FRUCTOSE-LIKE EIIA COMPONENT"/>
    <property type="match status" value="1"/>
</dbReference>
<evidence type="ECO:0000259" key="1">
    <source>
        <dbReference type="PROSITE" id="PS51094"/>
    </source>
</evidence>